<dbReference type="EMBL" id="JAHUTI010011332">
    <property type="protein sequence ID" value="MED6236108.1"/>
    <property type="molecule type" value="Genomic_DNA"/>
</dbReference>
<sequence length="118" mass="12443">MDGGRRLGQQGKALASFGASEGPYDVQLTNTAPPQGVCKQDAALHHPFLPPGFTPSAPLTCTLLPLSPPSSPSRLLPQFSFPPSSCLTPPCRPRRSSPYAYFSPSPLFLSSVPLPSVP</sequence>
<protein>
    <submittedName>
        <fullName evidence="2">Uncharacterized protein</fullName>
    </submittedName>
</protein>
<organism evidence="2 3">
    <name type="scientific">Ataeniobius toweri</name>
    <dbReference type="NCBI Taxonomy" id="208326"/>
    <lineage>
        <taxon>Eukaryota</taxon>
        <taxon>Metazoa</taxon>
        <taxon>Chordata</taxon>
        <taxon>Craniata</taxon>
        <taxon>Vertebrata</taxon>
        <taxon>Euteleostomi</taxon>
        <taxon>Actinopterygii</taxon>
        <taxon>Neopterygii</taxon>
        <taxon>Teleostei</taxon>
        <taxon>Neoteleostei</taxon>
        <taxon>Acanthomorphata</taxon>
        <taxon>Ovalentaria</taxon>
        <taxon>Atherinomorphae</taxon>
        <taxon>Cyprinodontiformes</taxon>
        <taxon>Goodeidae</taxon>
        <taxon>Ataeniobius</taxon>
    </lineage>
</organism>
<name>A0ABU7AE09_9TELE</name>
<accession>A0ABU7AE09</accession>
<reference evidence="2 3" key="1">
    <citation type="submission" date="2021-07" db="EMBL/GenBank/DDBJ databases">
        <authorList>
            <person name="Palmer J.M."/>
        </authorList>
    </citation>
    <scope>NUCLEOTIDE SEQUENCE [LARGE SCALE GENOMIC DNA]</scope>
    <source>
        <strain evidence="2 3">AT_MEX2019</strain>
        <tissue evidence="2">Muscle</tissue>
    </source>
</reference>
<gene>
    <name evidence="2" type="ORF">ATANTOWER_004548</name>
</gene>
<evidence type="ECO:0000313" key="2">
    <source>
        <dbReference type="EMBL" id="MED6236108.1"/>
    </source>
</evidence>
<dbReference type="Proteomes" id="UP001345963">
    <property type="component" value="Unassembled WGS sequence"/>
</dbReference>
<evidence type="ECO:0000313" key="3">
    <source>
        <dbReference type="Proteomes" id="UP001345963"/>
    </source>
</evidence>
<keyword evidence="3" id="KW-1185">Reference proteome</keyword>
<proteinExistence type="predicted"/>
<evidence type="ECO:0000256" key="1">
    <source>
        <dbReference type="SAM" id="MobiDB-lite"/>
    </source>
</evidence>
<comment type="caution">
    <text evidence="2">The sequence shown here is derived from an EMBL/GenBank/DDBJ whole genome shotgun (WGS) entry which is preliminary data.</text>
</comment>
<feature type="region of interest" description="Disordered" evidence="1">
    <location>
        <begin position="1"/>
        <end position="33"/>
    </location>
</feature>